<dbReference type="KEGG" id="pwn:QNH46_19525"/>
<dbReference type="GO" id="GO:0016791">
    <property type="term" value="F:phosphatase activity"/>
    <property type="evidence" value="ECO:0007669"/>
    <property type="project" value="TreeGrafter"/>
</dbReference>
<sequence length="242" mass="27690">MISISRQRAVFFDLDDTLYDHLIPFRAALINILSTPEDFPYEQAYHRMRYFSDALSAELGGTPTHGEELHQMRRQRFRLSLSEFGLSLTPEQAQAVQDEYLSLQYAIRLFDGVEELILELKARNFVVGVITNGPPDHQMNKVRALNLTRLIPEELIYVSGAVGFTKPDVRLFRHVTDQLGLAPEHCCYIGDSWRNDVVGALDAGWKVLWFNHRSVQPESDHQPHHQVAGYPDIAKVLLSDYV</sequence>
<dbReference type="SFLD" id="SFLDG01129">
    <property type="entry name" value="C1.5:_HAD__Beta-PGM__Phosphata"/>
    <property type="match status" value="1"/>
</dbReference>
<keyword evidence="3 5" id="KW-0378">Hydrolase</keyword>
<organism evidence="5 6">
    <name type="scientific">Paenibacillus woosongensis</name>
    <dbReference type="NCBI Taxonomy" id="307580"/>
    <lineage>
        <taxon>Bacteria</taxon>
        <taxon>Bacillati</taxon>
        <taxon>Bacillota</taxon>
        <taxon>Bacilli</taxon>
        <taxon>Bacillales</taxon>
        <taxon>Paenibacillaceae</taxon>
        <taxon>Paenibacillus</taxon>
    </lineage>
</organism>
<evidence type="ECO:0000256" key="2">
    <source>
        <dbReference type="ARBA" id="ARBA00022723"/>
    </source>
</evidence>
<accession>A0AA95I6G2</accession>
<dbReference type="Pfam" id="PF00702">
    <property type="entry name" value="Hydrolase"/>
    <property type="match status" value="1"/>
</dbReference>
<dbReference type="NCBIfam" id="TIGR01549">
    <property type="entry name" value="HAD-SF-IA-v1"/>
    <property type="match status" value="1"/>
</dbReference>
<proteinExistence type="predicted"/>
<keyword evidence="4" id="KW-0460">Magnesium</keyword>
<evidence type="ECO:0000256" key="1">
    <source>
        <dbReference type="ARBA" id="ARBA00001946"/>
    </source>
</evidence>
<dbReference type="GO" id="GO:0046872">
    <property type="term" value="F:metal ion binding"/>
    <property type="evidence" value="ECO:0007669"/>
    <property type="project" value="UniProtKB-KW"/>
</dbReference>
<dbReference type="GO" id="GO:0044281">
    <property type="term" value="P:small molecule metabolic process"/>
    <property type="evidence" value="ECO:0007669"/>
    <property type="project" value="UniProtKB-ARBA"/>
</dbReference>
<dbReference type="Gene3D" id="3.40.50.1000">
    <property type="entry name" value="HAD superfamily/HAD-like"/>
    <property type="match status" value="1"/>
</dbReference>
<reference evidence="5" key="1">
    <citation type="submission" date="2023-05" db="EMBL/GenBank/DDBJ databases">
        <title>Comparative genomics of Bacillaceae isolates and their secondary metabolite potential.</title>
        <authorList>
            <person name="Song L."/>
            <person name="Nielsen L.J."/>
            <person name="Mohite O."/>
            <person name="Xu X."/>
            <person name="Weber T."/>
            <person name="Kovacs A.T."/>
        </authorList>
    </citation>
    <scope>NUCLEOTIDE SEQUENCE</scope>
    <source>
        <strain evidence="5">B2_4</strain>
    </source>
</reference>
<dbReference type="PRINTS" id="PR00413">
    <property type="entry name" value="HADHALOGNASE"/>
</dbReference>
<dbReference type="NCBIfam" id="TIGR01509">
    <property type="entry name" value="HAD-SF-IA-v3"/>
    <property type="match status" value="1"/>
</dbReference>
<name>A0AA95I6G2_9BACL</name>
<gene>
    <name evidence="5" type="ORF">QNH46_19525</name>
</gene>
<dbReference type="Proteomes" id="UP001177943">
    <property type="component" value="Chromosome"/>
</dbReference>
<protein>
    <submittedName>
        <fullName evidence="5">HAD family hydrolase</fullName>
        <ecNumber evidence="5">3.1.3.-</ecNumber>
    </submittedName>
</protein>
<evidence type="ECO:0000256" key="3">
    <source>
        <dbReference type="ARBA" id="ARBA00022801"/>
    </source>
</evidence>
<evidence type="ECO:0000313" key="5">
    <source>
        <dbReference type="EMBL" id="WHX48268.1"/>
    </source>
</evidence>
<dbReference type="InterPro" id="IPR023214">
    <property type="entry name" value="HAD_sf"/>
</dbReference>
<dbReference type="EC" id="3.1.3.-" evidence="5"/>
<dbReference type="EMBL" id="CP126084">
    <property type="protein sequence ID" value="WHX48268.1"/>
    <property type="molecule type" value="Genomic_DNA"/>
</dbReference>
<evidence type="ECO:0000313" key="6">
    <source>
        <dbReference type="Proteomes" id="UP001177943"/>
    </source>
</evidence>
<dbReference type="RefSeq" id="WP_283925694.1">
    <property type="nucleotide sequence ID" value="NZ_CP126084.1"/>
</dbReference>
<dbReference type="SFLD" id="SFLDS00003">
    <property type="entry name" value="Haloacid_Dehalogenase"/>
    <property type="match status" value="1"/>
</dbReference>
<dbReference type="InterPro" id="IPR036412">
    <property type="entry name" value="HAD-like_sf"/>
</dbReference>
<comment type="cofactor">
    <cofactor evidence="1">
        <name>Mg(2+)</name>
        <dbReference type="ChEBI" id="CHEBI:18420"/>
    </cofactor>
</comment>
<dbReference type="InterPro" id="IPR006439">
    <property type="entry name" value="HAD-SF_hydro_IA"/>
</dbReference>
<dbReference type="InterPro" id="IPR051400">
    <property type="entry name" value="HAD-like_hydrolase"/>
</dbReference>
<dbReference type="PANTHER" id="PTHR46470:SF2">
    <property type="entry name" value="GLYCERALDEHYDE 3-PHOSPHATE PHOSPHATASE"/>
    <property type="match status" value="1"/>
</dbReference>
<dbReference type="AlphaFoldDB" id="A0AA95I6G2"/>
<keyword evidence="2" id="KW-0479">Metal-binding</keyword>
<dbReference type="SUPFAM" id="SSF56784">
    <property type="entry name" value="HAD-like"/>
    <property type="match status" value="1"/>
</dbReference>
<evidence type="ECO:0000256" key="4">
    <source>
        <dbReference type="ARBA" id="ARBA00022842"/>
    </source>
</evidence>
<dbReference type="PANTHER" id="PTHR46470">
    <property type="entry name" value="N-ACYLNEURAMINATE-9-PHOSPHATASE"/>
    <property type="match status" value="1"/>
</dbReference>
<dbReference type="Gene3D" id="1.20.120.710">
    <property type="entry name" value="Haloacid dehalogenase hydrolase-like domain"/>
    <property type="match status" value="1"/>
</dbReference>